<proteinExistence type="predicted"/>
<protein>
    <submittedName>
        <fullName evidence="1">Ribonuclease H-like domain-containing protein</fullName>
    </submittedName>
</protein>
<organism evidence="1">
    <name type="scientific">Tanacetum cinerariifolium</name>
    <name type="common">Dalmatian daisy</name>
    <name type="synonym">Chrysanthemum cinerariifolium</name>
    <dbReference type="NCBI Taxonomy" id="118510"/>
    <lineage>
        <taxon>Eukaryota</taxon>
        <taxon>Viridiplantae</taxon>
        <taxon>Streptophyta</taxon>
        <taxon>Embryophyta</taxon>
        <taxon>Tracheophyta</taxon>
        <taxon>Spermatophyta</taxon>
        <taxon>Magnoliopsida</taxon>
        <taxon>eudicotyledons</taxon>
        <taxon>Gunneridae</taxon>
        <taxon>Pentapetalae</taxon>
        <taxon>asterids</taxon>
        <taxon>campanulids</taxon>
        <taxon>Asterales</taxon>
        <taxon>Asteraceae</taxon>
        <taxon>Asteroideae</taxon>
        <taxon>Anthemideae</taxon>
        <taxon>Anthemidinae</taxon>
        <taxon>Tanacetum</taxon>
    </lineage>
</organism>
<accession>A0A6L2KX02</accession>
<name>A0A6L2KX02_TANCI</name>
<reference evidence="1" key="1">
    <citation type="journal article" date="2019" name="Sci. Rep.">
        <title>Draft genome of Tanacetum cinerariifolium, the natural source of mosquito coil.</title>
        <authorList>
            <person name="Yamashiro T."/>
            <person name="Shiraishi A."/>
            <person name="Satake H."/>
            <person name="Nakayama K."/>
        </authorList>
    </citation>
    <scope>NUCLEOTIDE SEQUENCE</scope>
</reference>
<sequence>MLHGVTVVTVMIVPLYIKNPPAVGVAQATESLDFAGKGTRKPNLGGRRAGRLHTRQETRNLKLKAITDKSGPSRSGLRLTTRETLMPLGNLVRELALHYPFWRQMPPEQKAGVVAKIGTQFDLRSHMEFDCWPQIYAGIQQHMQKIYNGKKAALKERYWVPEEDGTYDLECIRRGRPSHIFEVIVNGDSVTPVALASTSAKGLIPPKTAEQKLAKKNELKAKSNHMLAISDELLLKFHACKDTFVSAASSKDQAFTASYADDVMFSFFTNESNAPQFDNEDLEKIDADDLEEMDLKWNVAMLTIRVKRFIKKTIRKLDLNVKEIVGFDRIKIECYNNHKRGHFSRECRAPRK</sequence>
<dbReference type="AlphaFoldDB" id="A0A6L2KX02"/>
<dbReference type="EMBL" id="BKCJ010003112">
    <property type="protein sequence ID" value="GEU53057.1"/>
    <property type="molecule type" value="Genomic_DNA"/>
</dbReference>
<comment type="caution">
    <text evidence="1">The sequence shown here is derived from an EMBL/GenBank/DDBJ whole genome shotgun (WGS) entry which is preliminary data.</text>
</comment>
<gene>
    <name evidence="1" type="ORF">Tci_025035</name>
</gene>
<evidence type="ECO:0000313" key="1">
    <source>
        <dbReference type="EMBL" id="GEU53057.1"/>
    </source>
</evidence>